<dbReference type="EMBL" id="CP155447">
    <property type="protein sequence ID" value="XBH06140.1"/>
    <property type="molecule type" value="Genomic_DNA"/>
</dbReference>
<gene>
    <name evidence="1" type="ORF">V5E97_08910</name>
</gene>
<accession>A0AAU7CM86</accession>
<name>A0AAU7CM86_9BACT</name>
<evidence type="ECO:0000313" key="1">
    <source>
        <dbReference type="EMBL" id="XBH06140.1"/>
    </source>
</evidence>
<sequence length="66" mass="7016">MAVPEAGEHTSIKQRIEHVAELGRVETLEAVESGSVAAPAVSSGLEESLRLCPIEDRCGLESTRGR</sequence>
<reference evidence="1" key="1">
    <citation type="submission" date="2024-05" db="EMBL/GenBank/DDBJ databases">
        <title>Planctomycetes of the genus Singulisphaera possess chitinolytic capabilities.</title>
        <authorList>
            <person name="Ivanova A."/>
        </authorList>
    </citation>
    <scope>NUCLEOTIDE SEQUENCE</scope>
    <source>
        <strain evidence="1">Ch08T</strain>
    </source>
</reference>
<proteinExistence type="predicted"/>
<dbReference type="AlphaFoldDB" id="A0AAU7CM86"/>
<organism evidence="1">
    <name type="scientific">Singulisphaera sp. Ch08</name>
    <dbReference type="NCBI Taxonomy" id="3120278"/>
    <lineage>
        <taxon>Bacteria</taxon>
        <taxon>Pseudomonadati</taxon>
        <taxon>Planctomycetota</taxon>
        <taxon>Planctomycetia</taxon>
        <taxon>Isosphaerales</taxon>
        <taxon>Isosphaeraceae</taxon>
        <taxon>Singulisphaera</taxon>
    </lineage>
</organism>
<dbReference type="RefSeq" id="WP_406698992.1">
    <property type="nucleotide sequence ID" value="NZ_CP155447.1"/>
</dbReference>
<protein>
    <submittedName>
        <fullName evidence="1">Uncharacterized protein</fullName>
    </submittedName>
</protein>